<evidence type="ECO:0000313" key="8">
    <source>
        <dbReference type="Proteomes" id="UP000006931"/>
    </source>
</evidence>
<feature type="compositionally biased region" description="Basic and acidic residues" evidence="6">
    <location>
        <begin position="14"/>
        <end position="24"/>
    </location>
</feature>
<keyword evidence="3" id="KW-0963">Cytoplasm</keyword>
<dbReference type="PATRIC" id="fig|449216.3.peg.505"/>
<evidence type="ECO:0000256" key="4">
    <source>
        <dbReference type="ARBA" id="ARBA00030482"/>
    </source>
</evidence>
<name>D5AX89_RICPP</name>
<evidence type="ECO:0000256" key="1">
    <source>
        <dbReference type="ARBA" id="ARBA00004496"/>
    </source>
</evidence>
<evidence type="ECO:0000256" key="5">
    <source>
        <dbReference type="ARBA" id="ARBA00032482"/>
    </source>
</evidence>
<dbReference type="KEGG" id="rpq:rpr22_CDS484"/>
<evidence type="ECO:0000313" key="7">
    <source>
        <dbReference type="EMBL" id="ADE30028.1"/>
    </source>
</evidence>
<dbReference type="EMBL" id="CP001584">
    <property type="protein sequence ID" value="ADE30028.1"/>
    <property type="molecule type" value="Genomic_DNA"/>
</dbReference>
<dbReference type="Pfam" id="PF12574">
    <property type="entry name" value="120_Rick_ant"/>
    <property type="match status" value="1"/>
</dbReference>
<dbReference type="InterPro" id="IPR020954">
    <property type="entry name" value="Rickettsia_antigen_120kDa"/>
</dbReference>
<sequence length="1022" mass="114396">MSKNGNQDISEFDPLNREFTEAEKQQQMQQEQEFFSQTILDIADDGFMVASSSQATPSISFLSNNRPHGDHKSDPITEAIRKEILEKQRDILREYFVNTNPELAEQIAKEEDDRKFRAFLSNQDNYALINKAFEDTKTKKNLEKAEIVGYKNVLSTYSVANGYQGGFQPVQWENQVSASDLRSTVVKNDEGEELCTLNETTVKTKDLIVAKQDGTQVQINSYREINFPIKLDKANGSMHLSMVALKADGTKPAKDKAVYFTAHYEEGPNGKPQLKEISSPQPLKFVGTGDDAVAYIEHGGEIYTLAVTRGKYKEMMKEVALNHGQSVALSQTIAEDLTHVQGPSHETHKPIIIPNQELESSIEQHTSQQVPPITTFNKSLQPKISQIHQLQPQQAQSSGIPNPVLNAANALSTSMQDLLNNINSYLTKNQDINKQSDLIKEAAIAILNNKKSDFAEKQYNIIDLAKNIFSNKDIIADAKVNVVNTLLETIQNDQNTLDIKKSKILEDTVAITLNSENIELKQKQQILEKVVDIGLSIKDDISRVVAVDSIMDTVIKSNIANEDKEKIFITVFDQINSYEFSNVAKQKLLDSILKKTAETQVLSPEQQQLMNQNLDNITTEHTKRDTIEKVNNILLEPLSNTALKTTNIQVMTSNVLDSPVQIEMKSKLIQVVTKTVAESALVEPKDKTEIVKGIGKTIVTHSDTSLPLHDKVVIMGSVAKGIVESKNDLLDRELIIAGLVDGIYEAKGDNAVVHAISSMIANSNINQSEKEALKRSQDVVSEKVLDKEIQNLDRELKAQNINESKLHDDIYNKTQDVANALKNVITTVLDDNSGQRGVSEEAPKKVSSLLNDISKRTIEKVNNLRAMLSQDGNLKTFEEKKDEATKKVDELVKAFDNKSSTEEQQNFIKSNLIDNKTLSREIRLQIIDNLLKAQAQKRAETIENLSAKTEDVRVISGKSELKPISQDEPYIQKAKMVVERDRVDIKDNIKIMSALINARDSIQSENFNKSIHIKKESSFPQR</sequence>
<dbReference type="Proteomes" id="UP000006931">
    <property type="component" value="Chromosome"/>
</dbReference>
<dbReference type="RefSeq" id="WP_004599086.1">
    <property type="nucleotide sequence ID" value="NC_017560.1"/>
</dbReference>
<dbReference type="AlphaFoldDB" id="D5AX89"/>
<proteinExistence type="predicted"/>
<evidence type="ECO:0000256" key="3">
    <source>
        <dbReference type="ARBA" id="ARBA00022490"/>
    </source>
</evidence>
<evidence type="ECO:0000256" key="6">
    <source>
        <dbReference type="SAM" id="MobiDB-lite"/>
    </source>
</evidence>
<dbReference type="HOGENOM" id="CLU_009206_0_0_5"/>
<protein>
    <recommendedName>
        <fullName evidence="2">Antigenic heat-stable 120 kDa protein</fullName>
    </recommendedName>
    <alternativeName>
        <fullName evidence="4">120 kDa antigen</fullName>
    </alternativeName>
    <alternativeName>
        <fullName evidence="5">Protein PS 120</fullName>
    </alternativeName>
</protein>
<organism evidence="7 8">
    <name type="scientific">Rickettsia prowazekii (strain Rp22)</name>
    <dbReference type="NCBI Taxonomy" id="449216"/>
    <lineage>
        <taxon>Bacteria</taxon>
        <taxon>Pseudomonadati</taxon>
        <taxon>Pseudomonadota</taxon>
        <taxon>Alphaproteobacteria</taxon>
        <taxon>Rickettsiales</taxon>
        <taxon>Rickettsiaceae</taxon>
        <taxon>Rickettsieae</taxon>
        <taxon>Rickettsia</taxon>
        <taxon>typhus group</taxon>
    </lineage>
</organism>
<accession>D5AX89</accession>
<comment type="subcellular location">
    <subcellularLocation>
        <location evidence="1">Cytoplasm</location>
    </subcellularLocation>
</comment>
<dbReference type="NCBIfam" id="NF038365">
    <property type="entry name" value="Sca4_fam"/>
    <property type="match status" value="1"/>
</dbReference>
<dbReference type="GO" id="GO:0005737">
    <property type="term" value="C:cytoplasm"/>
    <property type="evidence" value="ECO:0007669"/>
    <property type="project" value="UniProtKB-SubCell"/>
</dbReference>
<reference evidence="7 8" key="1">
    <citation type="journal article" date="2010" name="Genome Res.">
        <title>Genomic, proteomic, and transcriptomic analysis of virulent and avirulent Rickettsia prowazekii reveals its adaptive mutation capabilities.</title>
        <authorList>
            <person name="Bechah Y."/>
            <person name="El Karkouri K."/>
            <person name="Mediannikov O."/>
            <person name="Leroy Q."/>
            <person name="Pelletier N."/>
            <person name="Robert C."/>
            <person name="Medigue C."/>
            <person name="Mege J.L."/>
            <person name="Raoult D."/>
        </authorList>
    </citation>
    <scope>NUCLEOTIDE SEQUENCE [LARGE SCALE GENOMIC DNA]</scope>
    <source>
        <strain evidence="7 8">Rp22</strain>
    </source>
</reference>
<evidence type="ECO:0000256" key="2">
    <source>
        <dbReference type="ARBA" id="ARBA00019563"/>
    </source>
</evidence>
<gene>
    <name evidence="7" type="primary">sca4</name>
    <name evidence="7" type="ordered locus">rpr22_CDS484</name>
</gene>
<feature type="region of interest" description="Disordered" evidence="6">
    <location>
        <begin position="1"/>
        <end position="33"/>
    </location>
</feature>